<reference evidence="3" key="2">
    <citation type="journal article" date="2021" name="PeerJ">
        <title>Extensive microbial diversity within the chicken gut microbiome revealed by metagenomics and culture.</title>
        <authorList>
            <person name="Gilroy R."/>
            <person name="Ravi A."/>
            <person name="Getino M."/>
            <person name="Pursley I."/>
            <person name="Horton D.L."/>
            <person name="Alikhan N.F."/>
            <person name="Baker D."/>
            <person name="Gharbi K."/>
            <person name="Hall N."/>
            <person name="Watson M."/>
            <person name="Adriaenssens E.M."/>
            <person name="Foster-Nyarko E."/>
            <person name="Jarju S."/>
            <person name="Secka A."/>
            <person name="Antonio M."/>
            <person name="Oren A."/>
            <person name="Chaudhuri R.R."/>
            <person name="La Ragione R."/>
            <person name="Hildebrand F."/>
            <person name="Pallen M.J."/>
        </authorList>
    </citation>
    <scope>NUCLEOTIDE SEQUENCE</scope>
    <source>
        <strain evidence="3">10192</strain>
    </source>
</reference>
<gene>
    <name evidence="3" type="ORF">IAC76_03995</name>
</gene>
<protein>
    <recommendedName>
        <fullName evidence="2">Autotransporter domain-containing protein</fullName>
    </recommendedName>
</protein>
<evidence type="ECO:0000256" key="1">
    <source>
        <dbReference type="SAM" id="SignalP"/>
    </source>
</evidence>
<evidence type="ECO:0000313" key="3">
    <source>
        <dbReference type="EMBL" id="MBO8430526.1"/>
    </source>
</evidence>
<name>A0A9D9DNB9_9BACT</name>
<dbReference type="Gene3D" id="2.40.128.130">
    <property type="entry name" value="Autotransporter beta-domain"/>
    <property type="match status" value="1"/>
</dbReference>
<dbReference type="EMBL" id="JADIND010000085">
    <property type="protein sequence ID" value="MBO8430526.1"/>
    <property type="molecule type" value="Genomic_DNA"/>
</dbReference>
<reference evidence="3" key="1">
    <citation type="submission" date="2020-10" db="EMBL/GenBank/DDBJ databases">
        <authorList>
            <person name="Gilroy R."/>
        </authorList>
    </citation>
    <scope>NUCLEOTIDE SEQUENCE</scope>
    <source>
        <strain evidence="3">10192</strain>
    </source>
</reference>
<dbReference type="InterPro" id="IPR005546">
    <property type="entry name" value="Autotransporte_beta"/>
</dbReference>
<dbReference type="SMART" id="SM00869">
    <property type="entry name" value="Autotransporter"/>
    <property type="match status" value="1"/>
</dbReference>
<comment type="caution">
    <text evidence="3">The sequence shown here is derived from an EMBL/GenBank/DDBJ whole genome shotgun (WGS) entry which is preliminary data.</text>
</comment>
<dbReference type="PROSITE" id="PS51208">
    <property type="entry name" value="AUTOTRANSPORTER"/>
    <property type="match status" value="1"/>
</dbReference>
<evidence type="ECO:0000259" key="2">
    <source>
        <dbReference type="PROSITE" id="PS51208"/>
    </source>
</evidence>
<dbReference type="SUPFAM" id="SSF103515">
    <property type="entry name" value="Autotransporter"/>
    <property type="match status" value="1"/>
</dbReference>
<dbReference type="AlphaFoldDB" id="A0A9D9DNB9"/>
<organism evidence="3 4">
    <name type="scientific">Candidatus Scatousia excrementipullorum</name>
    <dbReference type="NCBI Taxonomy" id="2840936"/>
    <lineage>
        <taxon>Bacteria</taxon>
        <taxon>Candidatus Scatousia</taxon>
    </lineage>
</organism>
<feature type="chain" id="PRO_5039612135" description="Autotransporter domain-containing protein" evidence="1">
    <location>
        <begin position="36"/>
        <end position="1056"/>
    </location>
</feature>
<proteinExistence type="predicted"/>
<dbReference type="InterPro" id="IPR036709">
    <property type="entry name" value="Autotransporte_beta_dom_sf"/>
</dbReference>
<sequence>MRKVCCAKYPQRLNSVIKGLLAVSLLGLSGLNVKAEEFTPTTTLGENSAYTLTETPSSSADSIILYELKDKTGTYSYVDKTGQTITKSYTTKDVISHFYDLTITAESAESLANSSTMGDIVDHFIDQNSSVGGGIYNLGSISAITGDFINNTASSSYGGAIFNYAGTLGSITGDFINNFGVYGGAIASYNGELESISGNFINNSSTSYGGAIFESSASNIEFIKGNFINNISNRDGGAIYSYSGVISLISGDFINNSSNNNGGGIYNGHSEIVTINANFINNNSVKDGGAINNNRGGIIDFIGGNFVNNSSSNGGAISNLNEIKTITGVFSKNQANLGGAIITSGLIDTIKGIFINNYSTLHGGVIRNYINSDEVVEGLVKNITGDFIENSAGGSGGAIENTDGGTIESLSGNFIRNSAAQAGGAIDNYRNSVIETITASFLGNTVNSADDVAKGGAINNYDSVINNIINSDFIGNAAVSATGEAHGGAIYSDGGSIDLTAKDGYTSTFQGNYTESAGERKNNAIYLAGNAVMNMKMENGGKFLMSDGIDGTDYKLSITGDDITKTRFYLYNTINSGDVTLSNTTIDMLNSRIAVNTVNSLTVGSDTNFAADVDLANKTMDRFTAPSYGTHSGSLIVSAVNLLSDGKENVTAVLFADEGLKENAATTVKTAYTPIYRYDVSYDNRDDAGYMLFTRGGGGSNNPDTFNPAVLSAPVATLAAGQATINETFKYVFEHADAFTQLPYSERLSMIKNNQYVISTEYNENLGGLAPEFQNNGAWVRPYVTFESLNLKNGPDVDAITYGTLAGFDSDFQDLKNGWTGVTTGYVGYNGSQLNYSGNDTSMNGGLLGLTQTFYKGNFWTAITASAGATVGETSNMYGTDNFVSLLAGVGSKTGYNFEFQEGKFIFQPIMFMNYTFVNTFDYTNSAGVKIDSEPLHTIQLNPSIRFIANLKDGWQPYASVGMVWNLLNQTDTTANGITLPDMHIKPYVEYGLGVQKRWAERFTAFFQTMIRNGGRNGVAFTGGFRWSFGKDKAETVESPKIKKVIKSLDRKIAGK</sequence>
<evidence type="ECO:0000313" key="4">
    <source>
        <dbReference type="Proteomes" id="UP000823632"/>
    </source>
</evidence>
<dbReference type="Proteomes" id="UP000823632">
    <property type="component" value="Unassembled WGS sequence"/>
</dbReference>
<keyword evidence="1" id="KW-0732">Signal</keyword>
<feature type="domain" description="Autotransporter" evidence="2">
    <location>
        <begin position="771"/>
        <end position="1029"/>
    </location>
</feature>
<accession>A0A9D9DNB9</accession>
<feature type="signal peptide" evidence="1">
    <location>
        <begin position="1"/>
        <end position="35"/>
    </location>
</feature>